<reference evidence="1 2" key="1">
    <citation type="submission" date="2017-11" db="EMBL/GenBank/DDBJ databases">
        <title>Genome sequence and genome mining of multiple bioactive secondary metabolites from a deep sea-derived Bacillus siamensis SCSIO 05746.</title>
        <authorList>
            <person name="Pan H.-Q."/>
            <person name="Ju J.-H."/>
        </authorList>
    </citation>
    <scope>NUCLEOTIDE SEQUENCE [LARGE SCALE GENOMIC DNA]</scope>
    <source>
        <strain evidence="1 2">SCSIO 05746</strain>
        <plasmid evidence="2">pscsio05746</plasmid>
    </source>
</reference>
<dbReference type="RefSeq" id="WP_032859194.1">
    <property type="nucleotide sequence ID" value="NZ_CP025002.1"/>
</dbReference>
<keyword evidence="2" id="KW-1185">Reference proteome</keyword>
<dbReference type="AlphaFoldDB" id="A0AAI8HSQ8"/>
<protein>
    <submittedName>
        <fullName evidence="1">Uncharacterized protein</fullName>
    </submittedName>
</protein>
<geneLocation type="plasmid" evidence="2">
    <name>pscsio05746</name>
</geneLocation>
<organism evidence="1 2">
    <name type="scientific">Bacillus siamensis</name>
    <dbReference type="NCBI Taxonomy" id="659243"/>
    <lineage>
        <taxon>Bacteria</taxon>
        <taxon>Bacillati</taxon>
        <taxon>Bacillota</taxon>
        <taxon>Bacilli</taxon>
        <taxon>Bacillales</taxon>
        <taxon>Bacillaceae</taxon>
        <taxon>Bacillus</taxon>
        <taxon>Bacillus amyloliquefaciens group</taxon>
    </lineage>
</organism>
<evidence type="ECO:0000313" key="1">
    <source>
        <dbReference type="EMBL" id="AUJ79457.1"/>
    </source>
</evidence>
<name>A0AAI8HSQ8_9BACI</name>
<dbReference type="Proteomes" id="UP000234366">
    <property type="component" value="Plasmid pSCSIO05746"/>
</dbReference>
<accession>A0AAI8HSQ8</accession>
<evidence type="ECO:0000313" key="2">
    <source>
        <dbReference type="Proteomes" id="UP000234366"/>
    </source>
</evidence>
<dbReference type="EMBL" id="CP025002">
    <property type="protein sequence ID" value="AUJ79457.1"/>
    <property type="molecule type" value="Genomic_DNA"/>
</dbReference>
<dbReference type="KEGG" id="bsia:CWD84_22005"/>
<gene>
    <name evidence="1" type="ORF">CWD84_22005</name>
</gene>
<sequence>MSKSSFRQINTHRITSEQLAKMFDDISKYLKEQNEHLFFEKDVSKTDVYNFVVAYAHRGLVKEGQIKEK</sequence>
<keyword evidence="1" id="KW-0614">Plasmid</keyword>
<proteinExistence type="predicted"/>